<dbReference type="PANTHER" id="PTHR21625:SF1">
    <property type="entry name" value="DYNEIN REGULATORY COMPLEX PROTEIN 1"/>
    <property type="match status" value="1"/>
</dbReference>
<evidence type="ECO:0000256" key="1">
    <source>
        <dbReference type="ARBA" id="ARBA00009688"/>
    </source>
</evidence>
<evidence type="ECO:0000256" key="2">
    <source>
        <dbReference type="ARBA" id="ARBA00023054"/>
    </source>
</evidence>
<sequence length="632" mass="72710">MMKGSSQVGNVEVAALSWEVRARVESEGRREEWRTRLEEDSRKTHDALHRIQQYWEEVVGLSVPEDLHQGLCQLQDWTQELTDQKIQIVTGLRDELGTLDAAYESELQQQARQRRELLRRITEHVSELHHTYRDALRAVQAVADKERAALVQHYGNMWDQAVAGLDEQLQRLLHERLHNRTSRLDQIIELKLHGAAEHMAAMDKLDTDIEKVLVEVMRMKAAQQVEESQLRYSQQVLQQQYRETTALVSEARRSLNALTPILNTYRRKSEAADAGRAAREQAAVREAARLRQVSQQHRGRLAHISALFTRQARSLSLMHYRALRSHVMQVLEVERAIQQGVLARDWVEPDLQPLDDLSPAPNPRHTSALAAATRILRPPTAKPARDTTTEDLRGALVVMGEEHVLEEGEEDGDSRGPSVGDEGQEELYRLREVFLTRLAREAVFLLNTDAAHLAEHDPLLTLEHVFWELSIHTEADVAKLLRQAERYHAHRLPRPRRREHDDTAEDEGADGKDDNYWIESESEELFTPEDVLSILVTFCTARNSNVGMKAKTGDEMGPDHMYAQEGDEAARWRIFVDNLYKRTRLWATIKDALTQYRDVLTGRLEESQRVERLRRENAELRFLLQSVAADIQ</sequence>
<dbReference type="PANTHER" id="PTHR21625">
    <property type="entry name" value="NYD-SP28 PROTEIN"/>
    <property type="match status" value="1"/>
</dbReference>
<dbReference type="GO" id="GO:0060285">
    <property type="term" value="P:cilium-dependent cell motility"/>
    <property type="evidence" value="ECO:0007669"/>
    <property type="project" value="TreeGrafter"/>
</dbReference>
<evidence type="ECO:0000259" key="4">
    <source>
        <dbReference type="Pfam" id="PF14772"/>
    </source>
</evidence>
<proteinExistence type="inferred from homology"/>
<accession>A0A0P4W235</accession>
<dbReference type="Pfam" id="PF14775">
    <property type="entry name" value="NYD-SP28_assoc"/>
    <property type="match status" value="1"/>
</dbReference>
<protein>
    <recommendedName>
        <fullName evidence="7">Dynein regulatory complex protein 1</fullName>
    </recommendedName>
</protein>
<dbReference type="GO" id="GO:0070286">
    <property type="term" value="P:axonemal dynein complex assembly"/>
    <property type="evidence" value="ECO:0007669"/>
    <property type="project" value="InterPro"/>
</dbReference>
<dbReference type="EMBL" id="GDRN01093967">
    <property type="protein sequence ID" value="JAI59782.1"/>
    <property type="molecule type" value="Transcribed_RNA"/>
</dbReference>
<feature type="region of interest" description="Disordered" evidence="3">
    <location>
        <begin position="492"/>
        <end position="514"/>
    </location>
</feature>
<dbReference type="InterPro" id="IPR039750">
    <property type="entry name" value="DRC1/DRC2"/>
</dbReference>
<dbReference type="GO" id="GO:0003352">
    <property type="term" value="P:regulation of cilium movement"/>
    <property type="evidence" value="ECO:0007669"/>
    <property type="project" value="TreeGrafter"/>
</dbReference>
<name>A0A0P4W235_SCYOL</name>
<evidence type="ECO:0000313" key="6">
    <source>
        <dbReference type="EMBL" id="JAI59782.1"/>
    </source>
</evidence>
<dbReference type="InterPro" id="IPR029440">
    <property type="entry name" value="DRC1_C"/>
</dbReference>
<keyword evidence="2" id="KW-0175">Coiled coil</keyword>
<dbReference type="AlphaFoldDB" id="A0A0P4W235"/>
<evidence type="ECO:0000259" key="5">
    <source>
        <dbReference type="Pfam" id="PF14775"/>
    </source>
</evidence>
<feature type="domain" description="Dynein regulatory complex protein 1 C-terminal" evidence="5">
    <location>
        <begin position="581"/>
        <end position="626"/>
    </location>
</feature>
<dbReference type="GO" id="GO:0005858">
    <property type="term" value="C:axonemal dynein complex"/>
    <property type="evidence" value="ECO:0007669"/>
    <property type="project" value="InterPro"/>
</dbReference>
<dbReference type="InterPro" id="IPR039505">
    <property type="entry name" value="DRC1/2_N"/>
</dbReference>
<reference evidence="6" key="1">
    <citation type="submission" date="2015-09" db="EMBL/GenBank/DDBJ databases">
        <title>Scylla olivacea transcriptome.</title>
        <authorList>
            <person name="Ikhwanuddin M."/>
        </authorList>
    </citation>
    <scope>NUCLEOTIDE SEQUENCE</scope>
</reference>
<evidence type="ECO:0000256" key="3">
    <source>
        <dbReference type="SAM" id="MobiDB-lite"/>
    </source>
</evidence>
<comment type="similarity">
    <text evidence="1">Belongs to the DRC1 family.</text>
</comment>
<dbReference type="Pfam" id="PF14772">
    <property type="entry name" value="NYD-SP28"/>
    <property type="match status" value="1"/>
</dbReference>
<feature type="domain" description="Dynein regulatory complex protein 1/2 N-terminal" evidence="4">
    <location>
        <begin position="13"/>
        <end position="112"/>
    </location>
</feature>
<evidence type="ECO:0008006" key="7">
    <source>
        <dbReference type="Google" id="ProtNLM"/>
    </source>
</evidence>
<organism evidence="6">
    <name type="scientific">Scylla olivacea</name>
    <name type="common">Orange mud crab</name>
    <name type="synonym">Cancer olivacea</name>
    <dbReference type="NCBI Taxonomy" id="85551"/>
    <lineage>
        <taxon>Eukaryota</taxon>
        <taxon>Metazoa</taxon>
        <taxon>Ecdysozoa</taxon>
        <taxon>Arthropoda</taxon>
        <taxon>Crustacea</taxon>
        <taxon>Multicrustacea</taxon>
        <taxon>Malacostraca</taxon>
        <taxon>Eumalacostraca</taxon>
        <taxon>Eucarida</taxon>
        <taxon>Decapoda</taxon>
        <taxon>Pleocyemata</taxon>
        <taxon>Brachyura</taxon>
        <taxon>Eubrachyura</taxon>
        <taxon>Portunoidea</taxon>
        <taxon>Portunidae</taxon>
        <taxon>Portuninae</taxon>
        <taxon>Scylla</taxon>
    </lineage>
</organism>